<evidence type="ECO:0000313" key="4">
    <source>
        <dbReference type="Proteomes" id="UP000023430"/>
    </source>
</evidence>
<keyword evidence="4" id="KW-1185">Reference proteome</keyword>
<dbReference type="RefSeq" id="WP_043775219.1">
    <property type="nucleotide sequence ID" value="NZ_JAME01000070.1"/>
</dbReference>
<dbReference type="STRING" id="1449351.RISW2_21590"/>
<feature type="transmembrane region" description="Helical" evidence="1">
    <location>
        <begin position="69"/>
        <end position="88"/>
    </location>
</feature>
<keyword evidence="1" id="KW-0472">Membrane</keyword>
<evidence type="ECO:0000313" key="3">
    <source>
        <dbReference type="EMBL" id="ETX26645.1"/>
    </source>
</evidence>
<dbReference type="Proteomes" id="UP000023430">
    <property type="component" value="Unassembled WGS sequence"/>
</dbReference>
<sequence length="97" mass="10675">MTDALLAVAAAVLLDVTSTIFGLKYGLREANPLMARLQDRFPPGGWVVIKVAATAALCAYSWREQYAPAIWIVAAITGAIAVNNFRLIRRKRTRSRD</sequence>
<proteinExistence type="predicted"/>
<name>X7F1J8_9RHOB</name>
<dbReference type="EMBL" id="JAME01000070">
    <property type="protein sequence ID" value="ETX26645.1"/>
    <property type="molecule type" value="Genomic_DNA"/>
</dbReference>
<dbReference type="Pfam" id="PF18902">
    <property type="entry name" value="DUF5658"/>
    <property type="match status" value="1"/>
</dbReference>
<organism evidence="3 4">
    <name type="scientific">Roseivivax isoporae LMG 25204</name>
    <dbReference type="NCBI Taxonomy" id="1449351"/>
    <lineage>
        <taxon>Bacteria</taxon>
        <taxon>Pseudomonadati</taxon>
        <taxon>Pseudomonadota</taxon>
        <taxon>Alphaproteobacteria</taxon>
        <taxon>Rhodobacterales</taxon>
        <taxon>Roseobacteraceae</taxon>
        <taxon>Roseivivax</taxon>
    </lineage>
</organism>
<dbReference type="InterPro" id="IPR043717">
    <property type="entry name" value="DUF5658"/>
</dbReference>
<keyword evidence="1" id="KW-1133">Transmembrane helix</keyword>
<comment type="caution">
    <text evidence="3">The sequence shown here is derived from an EMBL/GenBank/DDBJ whole genome shotgun (WGS) entry which is preliminary data.</text>
</comment>
<accession>X7F1J8</accession>
<dbReference type="OrthoDB" id="7875315at2"/>
<evidence type="ECO:0000256" key="1">
    <source>
        <dbReference type="SAM" id="Phobius"/>
    </source>
</evidence>
<evidence type="ECO:0000259" key="2">
    <source>
        <dbReference type="Pfam" id="PF18902"/>
    </source>
</evidence>
<protein>
    <recommendedName>
        <fullName evidence="2">DUF5658 domain-containing protein</fullName>
    </recommendedName>
</protein>
<gene>
    <name evidence="3" type="ORF">RISW2_21590</name>
</gene>
<reference evidence="3 4" key="1">
    <citation type="submission" date="2014-01" db="EMBL/GenBank/DDBJ databases">
        <title>Roseivivax isoporae LMG 25204 Genome Sequencing.</title>
        <authorList>
            <person name="Lai Q."/>
            <person name="Li G."/>
            <person name="Shao Z."/>
        </authorList>
    </citation>
    <scope>NUCLEOTIDE SEQUENCE [LARGE SCALE GENOMIC DNA]</scope>
    <source>
        <strain evidence="3 4">LMG 25204</strain>
    </source>
</reference>
<feature type="domain" description="DUF5658" evidence="2">
    <location>
        <begin position="7"/>
        <end position="84"/>
    </location>
</feature>
<dbReference type="AlphaFoldDB" id="X7F1J8"/>
<keyword evidence="1" id="KW-0812">Transmembrane</keyword>